<dbReference type="InterPro" id="IPR000073">
    <property type="entry name" value="AB_hydrolase_1"/>
</dbReference>
<dbReference type="Gene3D" id="3.40.50.1820">
    <property type="entry name" value="alpha/beta hydrolase"/>
    <property type="match status" value="1"/>
</dbReference>
<comment type="caution">
    <text evidence="4">The sequence shown here is derived from an EMBL/GenBank/DDBJ whole genome shotgun (WGS) entry which is preliminary data.</text>
</comment>
<dbReference type="SUPFAM" id="SSF53474">
    <property type="entry name" value="alpha/beta-Hydrolases"/>
    <property type="match status" value="1"/>
</dbReference>
<comment type="similarity">
    <text evidence="2">Belongs to the AB hydrolase superfamily. Epoxide hydrolase family.</text>
</comment>
<dbReference type="Proteomes" id="UP001190700">
    <property type="component" value="Unassembled WGS sequence"/>
</dbReference>
<evidence type="ECO:0000256" key="2">
    <source>
        <dbReference type="ARBA" id="ARBA00038334"/>
    </source>
</evidence>
<gene>
    <name evidence="4" type="ORF">CYMTET_5299</name>
</gene>
<keyword evidence="5" id="KW-1185">Reference proteome</keyword>
<dbReference type="GO" id="GO:0016787">
    <property type="term" value="F:hydrolase activity"/>
    <property type="evidence" value="ECO:0007669"/>
    <property type="project" value="UniProtKB-KW"/>
</dbReference>
<dbReference type="EMBL" id="LGRX02000977">
    <property type="protein sequence ID" value="KAK3287181.1"/>
    <property type="molecule type" value="Genomic_DNA"/>
</dbReference>
<proteinExistence type="inferred from homology"/>
<protein>
    <recommendedName>
        <fullName evidence="3">AB hydrolase-1 domain-containing protein</fullName>
    </recommendedName>
</protein>
<evidence type="ECO:0000313" key="5">
    <source>
        <dbReference type="Proteomes" id="UP001190700"/>
    </source>
</evidence>
<dbReference type="InterPro" id="IPR029058">
    <property type="entry name" value="AB_hydrolase_fold"/>
</dbReference>
<keyword evidence="1" id="KW-0378">Hydrolase</keyword>
<accession>A0AAE0H1C5</accession>
<feature type="domain" description="AB hydrolase-1" evidence="3">
    <location>
        <begin position="174"/>
        <end position="441"/>
    </location>
</feature>
<dbReference type="Pfam" id="PF00561">
    <property type="entry name" value="Abhydrolase_1"/>
    <property type="match status" value="1"/>
</dbReference>
<sequence length="516" mass="56961">MSFPQVDPVCGALWKRRLTLAFHQVLTFSQTSFTPLTTSEHAPLVLKSQHSNMQLTRLCQYATLFTTARTRRAIHSSAPNLATCTFSRTASCYPFQSLSSPSFNTARLRNRGRNSTSCSPKSRQLVITRSVTSETETGGLEAHFGRSEFVSGEGGVKLHCVVCEPTSTSGESPPLVVLLHGFPEFWYSWRNQIPALTASGRRVVAMDMRGYNKSQKPVDVDAYSMGSLVADVESVIRKYAPGEGRAELVVGHDWGGAVAWSFAMAHPDSFEKLAVLNLPHPQRFSEGLKTPRQLSKSWYIGAFQTPFLPEGIFAFADFALLRRVFKSDPEPPFSDAVIEEYVKAYRDQDGSMTASLNYYRAAFQDALRGLLGQSAVSSPFQLLGAGTQSTPLCRIEQPVLVIWGERDAYLSKEMCAPSTELVPNCVVVRVPDATHWVQHDSADLVNQELVRFLSAPDTEPAKVMELVMRVEKIRATYNGPPMHPACNAMPSTCPPLSFNYLVTDDATIKVLLTMGS</sequence>
<dbReference type="PRINTS" id="PR00412">
    <property type="entry name" value="EPOXHYDRLASE"/>
</dbReference>
<organism evidence="4 5">
    <name type="scientific">Cymbomonas tetramitiformis</name>
    <dbReference type="NCBI Taxonomy" id="36881"/>
    <lineage>
        <taxon>Eukaryota</taxon>
        <taxon>Viridiplantae</taxon>
        <taxon>Chlorophyta</taxon>
        <taxon>Pyramimonadophyceae</taxon>
        <taxon>Pyramimonadales</taxon>
        <taxon>Pyramimonadaceae</taxon>
        <taxon>Cymbomonas</taxon>
    </lineage>
</organism>
<evidence type="ECO:0000259" key="3">
    <source>
        <dbReference type="Pfam" id="PF00561"/>
    </source>
</evidence>
<reference evidence="4 5" key="1">
    <citation type="journal article" date="2015" name="Genome Biol. Evol.">
        <title>Comparative Genomics of a Bacterivorous Green Alga Reveals Evolutionary Causalities and Consequences of Phago-Mixotrophic Mode of Nutrition.</title>
        <authorList>
            <person name="Burns J.A."/>
            <person name="Paasch A."/>
            <person name="Narechania A."/>
            <person name="Kim E."/>
        </authorList>
    </citation>
    <scope>NUCLEOTIDE SEQUENCE [LARGE SCALE GENOMIC DNA]</scope>
    <source>
        <strain evidence="4 5">PLY_AMNH</strain>
    </source>
</reference>
<evidence type="ECO:0000313" key="4">
    <source>
        <dbReference type="EMBL" id="KAK3287181.1"/>
    </source>
</evidence>
<name>A0AAE0H1C5_9CHLO</name>
<dbReference type="PRINTS" id="PR00111">
    <property type="entry name" value="ABHYDROLASE"/>
</dbReference>
<dbReference type="AlphaFoldDB" id="A0AAE0H1C5"/>
<dbReference type="PANTHER" id="PTHR43329">
    <property type="entry name" value="EPOXIDE HYDROLASE"/>
    <property type="match status" value="1"/>
</dbReference>
<evidence type="ECO:0000256" key="1">
    <source>
        <dbReference type="ARBA" id="ARBA00022801"/>
    </source>
</evidence>
<dbReference type="InterPro" id="IPR000639">
    <property type="entry name" value="Epox_hydrolase-like"/>
</dbReference>